<accession>M0NZ49</accession>
<dbReference type="AlphaFoldDB" id="M0NZ49"/>
<keyword evidence="1" id="KW-0812">Transmembrane</keyword>
<name>M0NZ49_9EURY</name>
<dbReference type="RefSeq" id="WP_008003952.1">
    <property type="nucleotide sequence ID" value="NZ_AOJG01000009.1"/>
</dbReference>
<evidence type="ECO:0000313" key="2">
    <source>
        <dbReference type="EMBL" id="EMA63096.1"/>
    </source>
</evidence>
<evidence type="ECO:0000256" key="1">
    <source>
        <dbReference type="SAM" id="Phobius"/>
    </source>
</evidence>
<dbReference type="Proteomes" id="UP000011650">
    <property type="component" value="Unassembled WGS sequence"/>
</dbReference>
<dbReference type="STRING" id="1227482.C469_03710"/>
<keyword evidence="1" id="KW-0472">Membrane</keyword>
<feature type="transmembrane region" description="Helical" evidence="1">
    <location>
        <begin position="15"/>
        <end position="36"/>
    </location>
</feature>
<gene>
    <name evidence="2" type="ORF">C469_03710</name>
</gene>
<dbReference type="OrthoDB" id="378312at2157"/>
<comment type="caution">
    <text evidence="2">The sequence shown here is derived from an EMBL/GenBank/DDBJ whole genome shotgun (WGS) entry which is preliminary data.</text>
</comment>
<sequence length="65" mass="6796">MTTALPDPFVDDLRLFLLLNVAVWIVIGAIVGTVSFDQGILRSAIPAAVGGVTSGLVLHSSLVYD</sequence>
<organism evidence="2 3">
    <name type="scientific">Halorubrum lipolyticum DSM 21995</name>
    <dbReference type="NCBI Taxonomy" id="1227482"/>
    <lineage>
        <taxon>Archaea</taxon>
        <taxon>Methanobacteriati</taxon>
        <taxon>Methanobacteriota</taxon>
        <taxon>Stenosarchaea group</taxon>
        <taxon>Halobacteria</taxon>
        <taxon>Halobacteriales</taxon>
        <taxon>Haloferacaceae</taxon>
        <taxon>Halorubrum</taxon>
    </lineage>
</organism>
<keyword evidence="3" id="KW-1185">Reference proteome</keyword>
<protein>
    <submittedName>
        <fullName evidence="2">Uncharacterized protein</fullName>
    </submittedName>
</protein>
<feature type="transmembrane region" description="Helical" evidence="1">
    <location>
        <begin position="43"/>
        <end position="64"/>
    </location>
</feature>
<dbReference type="PATRIC" id="fig|1227482.3.peg.739"/>
<proteinExistence type="predicted"/>
<reference evidence="2 3" key="1">
    <citation type="journal article" date="2014" name="PLoS Genet.">
        <title>Phylogenetically driven sequencing of extremely halophilic archaea reveals strategies for static and dynamic osmo-response.</title>
        <authorList>
            <person name="Becker E.A."/>
            <person name="Seitzer P.M."/>
            <person name="Tritt A."/>
            <person name="Larsen D."/>
            <person name="Krusor M."/>
            <person name="Yao A.I."/>
            <person name="Wu D."/>
            <person name="Madern D."/>
            <person name="Eisen J.A."/>
            <person name="Darling A.E."/>
            <person name="Facciotti M.T."/>
        </authorList>
    </citation>
    <scope>NUCLEOTIDE SEQUENCE [LARGE SCALE GENOMIC DNA]</scope>
    <source>
        <strain evidence="2 3">DSM 21995</strain>
    </source>
</reference>
<keyword evidence="1" id="KW-1133">Transmembrane helix</keyword>
<evidence type="ECO:0000313" key="3">
    <source>
        <dbReference type="Proteomes" id="UP000011650"/>
    </source>
</evidence>
<dbReference type="EMBL" id="AOJG01000009">
    <property type="protein sequence ID" value="EMA63096.1"/>
    <property type="molecule type" value="Genomic_DNA"/>
</dbReference>